<evidence type="ECO:0000256" key="2">
    <source>
        <dbReference type="SAM" id="MobiDB-lite"/>
    </source>
</evidence>
<dbReference type="InterPro" id="IPR000504">
    <property type="entry name" value="RRM_dom"/>
</dbReference>
<dbReference type="InterPro" id="IPR035979">
    <property type="entry name" value="RBD_domain_sf"/>
</dbReference>
<proteinExistence type="predicted"/>
<evidence type="ECO:0000259" key="3">
    <source>
        <dbReference type="PROSITE" id="PS50102"/>
    </source>
</evidence>
<gene>
    <name evidence="4" type="ORF">ANE_LOCUS20022</name>
</gene>
<name>A0A565C7L0_9BRAS</name>
<sequence>MDTTGKSHEVEAISTPMEIAALKEDKKRKNREESDEDKMTLLNKKLDKICHCLNELTESVKKLQKNSNLPEISSMDEETPKKKEYVCLFDSEGSDMKNSKTIFVKGFDCSFPMDVIKRKLREHFSTCGEKVSRVFLPYECKTGSLLGYGFVNMSSYPEKALALNGSYLGKMKLMCIGGAPYEKIP</sequence>
<protein>
    <recommendedName>
        <fullName evidence="3">RRM domain-containing protein</fullName>
    </recommendedName>
</protein>
<dbReference type="Proteomes" id="UP000489600">
    <property type="component" value="Unassembled WGS sequence"/>
</dbReference>
<dbReference type="Gene3D" id="3.30.70.330">
    <property type="match status" value="1"/>
</dbReference>
<dbReference type="AlphaFoldDB" id="A0A565C7L0"/>
<dbReference type="InterPro" id="IPR012677">
    <property type="entry name" value="Nucleotide-bd_a/b_plait_sf"/>
</dbReference>
<dbReference type="SUPFAM" id="SSF54928">
    <property type="entry name" value="RNA-binding domain, RBD"/>
    <property type="match status" value="1"/>
</dbReference>
<comment type="caution">
    <text evidence="4">The sequence shown here is derived from an EMBL/GenBank/DDBJ whole genome shotgun (WGS) entry which is preliminary data.</text>
</comment>
<keyword evidence="1" id="KW-0694">RNA-binding</keyword>
<reference evidence="4" key="1">
    <citation type="submission" date="2019-07" db="EMBL/GenBank/DDBJ databases">
        <authorList>
            <person name="Dittberner H."/>
        </authorList>
    </citation>
    <scope>NUCLEOTIDE SEQUENCE [LARGE SCALE GENOMIC DNA]</scope>
</reference>
<evidence type="ECO:0000256" key="1">
    <source>
        <dbReference type="PROSITE-ProRule" id="PRU00176"/>
    </source>
</evidence>
<dbReference type="GO" id="GO:0003723">
    <property type="term" value="F:RNA binding"/>
    <property type="evidence" value="ECO:0007669"/>
    <property type="project" value="UniProtKB-UniRule"/>
</dbReference>
<accession>A0A565C7L0</accession>
<keyword evidence="5" id="KW-1185">Reference proteome</keyword>
<dbReference type="EMBL" id="CABITT030000007">
    <property type="protein sequence ID" value="VVB09578.1"/>
    <property type="molecule type" value="Genomic_DNA"/>
</dbReference>
<feature type="compositionally biased region" description="Basic and acidic residues" evidence="2">
    <location>
        <begin position="1"/>
        <end position="11"/>
    </location>
</feature>
<dbReference type="Pfam" id="PF00076">
    <property type="entry name" value="RRM_1"/>
    <property type="match status" value="1"/>
</dbReference>
<feature type="region of interest" description="Disordered" evidence="2">
    <location>
        <begin position="1"/>
        <end position="38"/>
    </location>
</feature>
<evidence type="ECO:0000313" key="4">
    <source>
        <dbReference type="EMBL" id="VVB09578.1"/>
    </source>
</evidence>
<dbReference type="OrthoDB" id="167718at2759"/>
<organism evidence="4 5">
    <name type="scientific">Arabis nemorensis</name>
    <dbReference type="NCBI Taxonomy" id="586526"/>
    <lineage>
        <taxon>Eukaryota</taxon>
        <taxon>Viridiplantae</taxon>
        <taxon>Streptophyta</taxon>
        <taxon>Embryophyta</taxon>
        <taxon>Tracheophyta</taxon>
        <taxon>Spermatophyta</taxon>
        <taxon>Magnoliopsida</taxon>
        <taxon>eudicotyledons</taxon>
        <taxon>Gunneridae</taxon>
        <taxon>Pentapetalae</taxon>
        <taxon>rosids</taxon>
        <taxon>malvids</taxon>
        <taxon>Brassicales</taxon>
        <taxon>Brassicaceae</taxon>
        <taxon>Arabideae</taxon>
        <taxon>Arabis</taxon>
    </lineage>
</organism>
<evidence type="ECO:0000313" key="5">
    <source>
        <dbReference type="Proteomes" id="UP000489600"/>
    </source>
</evidence>
<feature type="domain" description="RRM" evidence="3">
    <location>
        <begin position="100"/>
        <end position="181"/>
    </location>
</feature>
<dbReference type="PROSITE" id="PS50102">
    <property type="entry name" value="RRM"/>
    <property type="match status" value="1"/>
</dbReference>
<feature type="compositionally biased region" description="Basic and acidic residues" evidence="2">
    <location>
        <begin position="21"/>
        <end position="32"/>
    </location>
</feature>